<reference evidence="3 4" key="1">
    <citation type="submission" date="2021-03" db="EMBL/GenBank/DDBJ databases">
        <title>Genomic Encyclopedia of Type Strains, Phase IV (KMG-IV): sequencing the most valuable type-strain genomes for metagenomic binning, comparative biology and taxonomic classification.</title>
        <authorList>
            <person name="Goeker M."/>
        </authorList>
    </citation>
    <scope>NUCLEOTIDE SEQUENCE [LARGE SCALE GENOMIC DNA]</scope>
    <source>
        <strain evidence="3 4">DSM 24738</strain>
    </source>
</reference>
<comment type="caution">
    <text evidence="3">The sequence shown here is derived from an EMBL/GenBank/DDBJ whole genome shotgun (WGS) entry which is preliminary data.</text>
</comment>
<dbReference type="Pfam" id="PF00395">
    <property type="entry name" value="SLH"/>
    <property type="match status" value="3"/>
</dbReference>
<dbReference type="Proteomes" id="UP001519343">
    <property type="component" value="Unassembled WGS sequence"/>
</dbReference>
<name>A0ABS4GWR9_9BACL</name>
<organism evidence="3 4">
    <name type="scientific">Ammoniphilus resinae</name>
    <dbReference type="NCBI Taxonomy" id="861532"/>
    <lineage>
        <taxon>Bacteria</taxon>
        <taxon>Bacillati</taxon>
        <taxon>Bacillota</taxon>
        <taxon>Bacilli</taxon>
        <taxon>Bacillales</taxon>
        <taxon>Paenibacillaceae</taxon>
        <taxon>Aneurinibacillus group</taxon>
        <taxon>Ammoniphilus</taxon>
    </lineage>
</organism>
<gene>
    <name evidence="3" type="ORF">J2Z37_004733</name>
</gene>
<dbReference type="PANTHER" id="PTHR43308:SF5">
    <property type="entry name" value="S-LAYER PROTEIN _ PEPTIDOGLYCAN ENDO-BETA-N-ACETYLGLUCOSAMINIDASE"/>
    <property type="match status" value="1"/>
</dbReference>
<feature type="domain" description="SLH" evidence="2">
    <location>
        <begin position="33"/>
        <end position="100"/>
    </location>
</feature>
<evidence type="ECO:0000256" key="1">
    <source>
        <dbReference type="SAM" id="SignalP"/>
    </source>
</evidence>
<protein>
    <recommendedName>
        <fullName evidence="2">SLH domain-containing protein</fullName>
    </recommendedName>
</protein>
<keyword evidence="1" id="KW-0732">Signal</keyword>
<dbReference type="InterPro" id="IPR001119">
    <property type="entry name" value="SLH_dom"/>
</dbReference>
<evidence type="ECO:0000259" key="2">
    <source>
        <dbReference type="PROSITE" id="PS51272"/>
    </source>
</evidence>
<dbReference type="RefSeq" id="WP_209812701.1">
    <property type="nucleotide sequence ID" value="NZ_JAGGKT010000026.1"/>
</dbReference>
<accession>A0ABS4GWR9</accession>
<dbReference type="PANTHER" id="PTHR43308">
    <property type="entry name" value="OUTER MEMBRANE PROTEIN ALPHA-RELATED"/>
    <property type="match status" value="1"/>
</dbReference>
<feature type="signal peptide" evidence="1">
    <location>
        <begin position="1"/>
        <end position="26"/>
    </location>
</feature>
<feature type="domain" description="SLH" evidence="2">
    <location>
        <begin position="101"/>
        <end position="160"/>
    </location>
</feature>
<feature type="chain" id="PRO_5047368724" description="SLH domain-containing protein" evidence="1">
    <location>
        <begin position="27"/>
        <end position="373"/>
    </location>
</feature>
<evidence type="ECO:0000313" key="4">
    <source>
        <dbReference type="Proteomes" id="UP001519343"/>
    </source>
</evidence>
<keyword evidence="4" id="KW-1185">Reference proteome</keyword>
<proteinExistence type="predicted"/>
<dbReference type="PROSITE" id="PS51272">
    <property type="entry name" value="SLH"/>
    <property type="match status" value="3"/>
</dbReference>
<feature type="domain" description="SLH" evidence="2">
    <location>
        <begin position="161"/>
        <end position="233"/>
    </location>
</feature>
<dbReference type="EMBL" id="JAGGKT010000026">
    <property type="protein sequence ID" value="MBP1934713.1"/>
    <property type="molecule type" value="Genomic_DNA"/>
</dbReference>
<dbReference type="InterPro" id="IPR051465">
    <property type="entry name" value="Cell_Envelope_Struct_Comp"/>
</dbReference>
<evidence type="ECO:0000313" key="3">
    <source>
        <dbReference type="EMBL" id="MBP1934713.1"/>
    </source>
</evidence>
<sequence length="373" mass="42163">MKWLKAAVASLLVVFPAVTEESTAQAATATKPLEMYLPTDIQGHWAASEVMDLVMSDIVNGYVNAEGDVTVKPNASISRGEFVTLLIRALDIQSDPSVDTKNLFRDVKDTDFFSVPVQMATGLHMINGYQDGTFRPHNPIKRAEVASLIYKGFQKKISFNGAPPRYYDTKGHWAENAIEQISLSGSEIMKGYTETPYGSVMQTFRPEKLMTRAEAIVTIKRVVNMQNVPYLTPEELYAQVVIDGEKKYLKAMDEGRFDELEAINDQYNTGYLHAYNRTIIRVLAESYQEAQAQGHTIDYEVHWIKEPFAPGLIRGEYFATVFLEECEYEVITKVNGEEVDRSVSSIRGEYLMMKDQQTGAWKNYGFIPQPKEI</sequence>